<dbReference type="Pfam" id="PF00011">
    <property type="entry name" value="HSP20"/>
    <property type="match status" value="1"/>
</dbReference>
<keyword evidence="4" id="KW-0346">Stress response</keyword>
<keyword evidence="5" id="KW-1185">Reference proteome</keyword>
<dbReference type="InterPro" id="IPR031107">
    <property type="entry name" value="Small_HSP"/>
</dbReference>
<dbReference type="CDD" id="cd06471">
    <property type="entry name" value="ACD_LpsHSP_like"/>
    <property type="match status" value="1"/>
</dbReference>
<dbReference type="Gene3D" id="2.60.40.790">
    <property type="match status" value="1"/>
</dbReference>
<evidence type="ECO:0000256" key="2">
    <source>
        <dbReference type="RuleBase" id="RU003616"/>
    </source>
</evidence>
<evidence type="ECO:0000259" key="3">
    <source>
        <dbReference type="PROSITE" id="PS01031"/>
    </source>
</evidence>
<accession>V7HVK9</accession>
<evidence type="ECO:0000313" key="5">
    <source>
        <dbReference type="Proteomes" id="UP000018559"/>
    </source>
</evidence>
<gene>
    <name evidence="4" type="ORF">LEQ_1726</name>
</gene>
<organism evidence="4 5">
    <name type="scientific">Ligilactobacillus equi DPC 6820</name>
    <dbReference type="NCBI Taxonomy" id="1392007"/>
    <lineage>
        <taxon>Bacteria</taxon>
        <taxon>Bacillati</taxon>
        <taxon>Bacillota</taxon>
        <taxon>Bacilli</taxon>
        <taxon>Lactobacillales</taxon>
        <taxon>Lactobacillaceae</taxon>
        <taxon>Ligilactobacillus</taxon>
    </lineage>
</organism>
<reference evidence="4 5" key="1">
    <citation type="journal article" date="2014" name="Genome Announc.">
        <title>The Genome of the Predominant Equine Lactobacillus Species, Lactobacillus equi, Is Reflective of Its Lifestyle Adaptations to an Herbivorous Host.</title>
        <authorList>
            <person name="O'Donnell M.M."/>
            <person name="Harris H.M."/>
            <person name="O'Toole P.W."/>
            <person name="Ross R.P."/>
        </authorList>
    </citation>
    <scope>NUCLEOTIDE SEQUENCE [LARGE SCALE GENOMIC DNA]</scope>
    <source>
        <strain evidence="4 5">DPC 6820</strain>
    </source>
</reference>
<dbReference type="InterPro" id="IPR002068">
    <property type="entry name" value="A-crystallin/Hsp20_dom"/>
</dbReference>
<name>V7HVK9_9LACO</name>
<protein>
    <submittedName>
        <fullName evidence="4">Heat shock protein Hsp20</fullName>
    </submittedName>
</protein>
<feature type="domain" description="SHSP" evidence="3">
    <location>
        <begin position="40"/>
        <end position="155"/>
    </location>
</feature>
<dbReference type="AlphaFoldDB" id="V7HVK9"/>
<sequence length="155" mass="17460">MKYMFLKGLDIMANDLSNRFNQLFDDSDRFFGNFGRSFFSGLSDSFKDMKSDIKENDDSYQVVVDLPGVEKKDIALDFKDNVLTISAKRDSFSDESDADGNLITSERSYGSFSRQYAFANVEESKISASYQNGVLTVTLPKKAEAISNTHHITID</sequence>
<evidence type="ECO:0000313" key="4">
    <source>
        <dbReference type="EMBL" id="ETA73258.1"/>
    </source>
</evidence>
<evidence type="ECO:0000256" key="1">
    <source>
        <dbReference type="PROSITE-ProRule" id="PRU00285"/>
    </source>
</evidence>
<proteinExistence type="inferred from homology"/>
<dbReference type="PROSITE" id="PS01031">
    <property type="entry name" value="SHSP"/>
    <property type="match status" value="1"/>
</dbReference>
<dbReference type="Proteomes" id="UP000018559">
    <property type="component" value="Unassembled WGS sequence"/>
</dbReference>
<comment type="similarity">
    <text evidence="1 2">Belongs to the small heat shock protein (HSP20) family.</text>
</comment>
<dbReference type="PANTHER" id="PTHR11527">
    <property type="entry name" value="HEAT-SHOCK PROTEIN 20 FAMILY MEMBER"/>
    <property type="match status" value="1"/>
</dbReference>
<dbReference type="SUPFAM" id="SSF49764">
    <property type="entry name" value="HSP20-like chaperones"/>
    <property type="match status" value="1"/>
</dbReference>
<dbReference type="EMBL" id="AWWH01000197">
    <property type="protein sequence ID" value="ETA73258.1"/>
    <property type="molecule type" value="Genomic_DNA"/>
</dbReference>
<comment type="caution">
    <text evidence="4">The sequence shown here is derived from an EMBL/GenBank/DDBJ whole genome shotgun (WGS) entry which is preliminary data.</text>
</comment>
<dbReference type="PATRIC" id="fig|1392007.3.peg.1947"/>
<dbReference type="InterPro" id="IPR008978">
    <property type="entry name" value="HSP20-like_chaperone"/>
</dbReference>